<comment type="subcellular location">
    <subcellularLocation>
        <location evidence="5">Cytoplasm</location>
    </subcellularLocation>
</comment>
<comment type="caution">
    <text evidence="5">Lacks conserved residue(s) required for the propagation of feature annotation.</text>
</comment>
<accession>A0ABV4IEF0</accession>
<dbReference type="EMBL" id="JBGJLR010000003">
    <property type="protein sequence ID" value="MEZ2738822.1"/>
    <property type="molecule type" value="Genomic_DNA"/>
</dbReference>
<feature type="active site" description="Proton donor" evidence="5">
    <location>
        <position position="142"/>
    </location>
</feature>
<keyword evidence="2 5" id="KW-0963">Cytoplasm</keyword>
<evidence type="ECO:0000259" key="6">
    <source>
        <dbReference type="PROSITE" id="PS51186"/>
    </source>
</evidence>
<dbReference type="PANTHER" id="PTHR43420:SF12">
    <property type="entry name" value="N-ACETYLTRANSFERASE DOMAIN-CONTAINING PROTEIN"/>
    <property type="match status" value="1"/>
</dbReference>
<evidence type="ECO:0000256" key="1">
    <source>
        <dbReference type="ARBA" id="ARBA00005395"/>
    </source>
</evidence>
<dbReference type="Gene3D" id="3.40.630.30">
    <property type="match status" value="1"/>
</dbReference>
<reference evidence="7 8" key="1">
    <citation type="submission" date="2024-08" db="EMBL/GenBank/DDBJ databases">
        <authorList>
            <person name="Feng Z."/>
            <person name="Ronholm J."/>
        </authorList>
    </citation>
    <scope>NUCLEOTIDE SEQUENCE [LARGE SCALE GENOMIC DNA]</scope>
    <source>
        <strain evidence="7 8">4-AB0-8</strain>
    </source>
</reference>
<comment type="similarity">
    <text evidence="1 5">Belongs to the acetyltransferase family. RimI subfamily.</text>
</comment>
<dbReference type="HAMAP" id="MF_02210">
    <property type="entry name" value="RimI"/>
    <property type="match status" value="1"/>
</dbReference>
<evidence type="ECO:0000256" key="2">
    <source>
        <dbReference type="ARBA" id="ARBA00022490"/>
    </source>
</evidence>
<comment type="catalytic activity">
    <reaction evidence="5">
        <text>N-terminal L-alanyl-[ribosomal protein bS18] + acetyl-CoA = N-terminal N(alpha)-acetyl-L-alanyl-[ribosomal protein bS18] + CoA + H(+)</text>
        <dbReference type="Rhea" id="RHEA:43756"/>
        <dbReference type="Rhea" id="RHEA-COMP:10676"/>
        <dbReference type="Rhea" id="RHEA-COMP:10677"/>
        <dbReference type="ChEBI" id="CHEBI:15378"/>
        <dbReference type="ChEBI" id="CHEBI:57287"/>
        <dbReference type="ChEBI" id="CHEBI:57288"/>
        <dbReference type="ChEBI" id="CHEBI:64718"/>
        <dbReference type="ChEBI" id="CHEBI:83683"/>
        <dbReference type="EC" id="2.3.1.266"/>
    </reaction>
</comment>
<comment type="caution">
    <text evidence="7">The sequence shown here is derived from an EMBL/GenBank/DDBJ whole genome shotgun (WGS) entry which is preliminary data.</text>
</comment>
<keyword evidence="7" id="KW-0687">Ribonucleoprotein</keyword>
<dbReference type="PROSITE" id="PS51186">
    <property type="entry name" value="GNAT"/>
    <property type="match status" value="1"/>
</dbReference>
<sequence length="176" mass="19778">MHPQLPPASTNTGAVLPDGLPAPGAQSHCVVPLTEALLDAILPIEQVAYTHPWSRGNFADALRSGYCAQVLMQGEAVLGYFIAMQILDEVHLLNITVSPLHQKQGLGRELLDILAHWSRHTAKAQWLWLEVRESNTRARHIYERHGFTQVGARKKYYPVHHGERETAILMSMHLWP</sequence>
<gene>
    <name evidence="5 7" type="primary">rimI</name>
    <name evidence="7" type="ORF">ACBP88_04970</name>
</gene>
<feature type="domain" description="N-acetyltransferase" evidence="6">
    <location>
        <begin position="28"/>
        <end position="175"/>
    </location>
</feature>
<keyword evidence="4 5" id="KW-0012">Acyltransferase</keyword>
<keyword evidence="7" id="KW-0689">Ribosomal protein</keyword>
<evidence type="ECO:0000256" key="3">
    <source>
        <dbReference type="ARBA" id="ARBA00022679"/>
    </source>
</evidence>
<organism evidence="7 8">
    <name type="scientific">Comamonas jiangduensis</name>
    <dbReference type="NCBI Taxonomy" id="1194168"/>
    <lineage>
        <taxon>Bacteria</taxon>
        <taxon>Pseudomonadati</taxon>
        <taxon>Pseudomonadota</taxon>
        <taxon>Betaproteobacteria</taxon>
        <taxon>Burkholderiales</taxon>
        <taxon>Comamonadaceae</taxon>
        <taxon>Comamonas</taxon>
    </lineage>
</organism>
<protein>
    <recommendedName>
        <fullName evidence="5">[Ribosomal protein bS18]-alanine N-acetyltransferase</fullName>
        <ecNumber evidence="5">2.3.1.266</ecNumber>
    </recommendedName>
</protein>
<dbReference type="InterPro" id="IPR006464">
    <property type="entry name" value="AcTrfase_RimI/Ard1"/>
</dbReference>
<dbReference type="SUPFAM" id="SSF55729">
    <property type="entry name" value="Acyl-CoA N-acyltransferases (Nat)"/>
    <property type="match status" value="1"/>
</dbReference>
<keyword evidence="8" id="KW-1185">Reference proteome</keyword>
<dbReference type="CDD" id="cd04301">
    <property type="entry name" value="NAT_SF"/>
    <property type="match status" value="1"/>
</dbReference>
<dbReference type="InterPro" id="IPR016181">
    <property type="entry name" value="Acyl_CoA_acyltransferase"/>
</dbReference>
<dbReference type="InterPro" id="IPR050680">
    <property type="entry name" value="YpeA/RimI_acetyltransf"/>
</dbReference>
<dbReference type="PANTHER" id="PTHR43420">
    <property type="entry name" value="ACETYLTRANSFERASE"/>
    <property type="match status" value="1"/>
</dbReference>
<evidence type="ECO:0000313" key="7">
    <source>
        <dbReference type="EMBL" id="MEZ2738822.1"/>
    </source>
</evidence>
<name>A0ABV4IEF0_9BURK</name>
<dbReference type="NCBIfam" id="TIGR01575">
    <property type="entry name" value="rimI"/>
    <property type="match status" value="1"/>
</dbReference>
<dbReference type="RefSeq" id="WP_370891094.1">
    <property type="nucleotide sequence ID" value="NZ_JBGJLR010000003.1"/>
</dbReference>
<dbReference type="InterPro" id="IPR000182">
    <property type="entry name" value="GNAT_dom"/>
</dbReference>
<feature type="binding site" evidence="5">
    <location>
        <position position="135"/>
    </location>
    <ligand>
        <name>acetyl-CoA</name>
        <dbReference type="ChEBI" id="CHEBI:57288"/>
    </ligand>
</feature>
<dbReference type="InterPro" id="IPR043690">
    <property type="entry name" value="RimI"/>
</dbReference>
<dbReference type="GO" id="GO:0008999">
    <property type="term" value="F:protein-N-terminal-alanine acetyltransferase activity"/>
    <property type="evidence" value="ECO:0007669"/>
    <property type="project" value="UniProtKB-EC"/>
</dbReference>
<dbReference type="GO" id="GO:0005840">
    <property type="term" value="C:ribosome"/>
    <property type="evidence" value="ECO:0007669"/>
    <property type="project" value="UniProtKB-KW"/>
</dbReference>
<evidence type="ECO:0000256" key="5">
    <source>
        <dbReference type="HAMAP-Rule" id="MF_02210"/>
    </source>
</evidence>
<dbReference type="EC" id="2.3.1.266" evidence="5"/>
<evidence type="ECO:0000256" key="4">
    <source>
        <dbReference type="ARBA" id="ARBA00023315"/>
    </source>
</evidence>
<keyword evidence="3 5" id="KW-0808">Transferase</keyword>
<proteinExistence type="inferred from homology"/>
<comment type="function">
    <text evidence="5">Acetylates the N-terminal alanine of ribosomal protein bS18.</text>
</comment>
<feature type="active site" description="Proton acceptor" evidence="5">
    <location>
        <position position="130"/>
    </location>
</feature>
<dbReference type="Pfam" id="PF00583">
    <property type="entry name" value="Acetyltransf_1"/>
    <property type="match status" value="1"/>
</dbReference>
<evidence type="ECO:0000313" key="8">
    <source>
        <dbReference type="Proteomes" id="UP001567350"/>
    </source>
</evidence>
<dbReference type="Proteomes" id="UP001567350">
    <property type="component" value="Unassembled WGS sequence"/>
</dbReference>